<dbReference type="PANTHER" id="PTHR11014:SF169">
    <property type="entry name" value="CLAN MH, FAMILY M20, PEPTIDASE T-LIKE METALLOPEPTIDASE"/>
    <property type="match status" value="1"/>
</dbReference>
<keyword evidence="1" id="KW-0464">Manganese</keyword>
<feature type="binding site" evidence="1">
    <location>
        <position position="157"/>
    </location>
    <ligand>
        <name>Mn(2+)</name>
        <dbReference type="ChEBI" id="CHEBI:29035"/>
        <label>2</label>
    </ligand>
</feature>
<dbReference type="InterPro" id="IPR002933">
    <property type="entry name" value="Peptidase_M20"/>
</dbReference>
<feature type="domain" description="Peptidase M20 dimerisation" evidence="2">
    <location>
        <begin position="181"/>
        <end position="273"/>
    </location>
</feature>
<dbReference type="GO" id="GO:0046872">
    <property type="term" value="F:metal ion binding"/>
    <property type="evidence" value="ECO:0007669"/>
    <property type="project" value="UniProtKB-KW"/>
</dbReference>
<dbReference type="InterPro" id="IPR036264">
    <property type="entry name" value="Bact_exopeptidase_dim_dom"/>
</dbReference>
<dbReference type="InterPro" id="IPR011650">
    <property type="entry name" value="Peptidase_M20_dimer"/>
</dbReference>
<feature type="binding site" evidence="1">
    <location>
        <position position="97"/>
    </location>
    <ligand>
        <name>Mn(2+)</name>
        <dbReference type="ChEBI" id="CHEBI:29035"/>
        <label>2</label>
    </ligand>
</feature>
<evidence type="ECO:0000313" key="3">
    <source>
        <dbReference type="EMBL" id="MBD3363827.1"/>
    </source>
</evidence>
<dbReference type="InterPro" id="IPR017439">
    <property type="entry name" value="Amidohydrolase"/>
</dbReference>
<accession>A0A9D5K7S0</accession>
<comment type="cofactor">
    <cofactor evidence="1">
        <name>Mn(2+)</name>
        <dbReference type="ChEBI" id="CHEBI:29035"/>
    </cofactor>
    <text evidence="1">The Mn(2+) ion enhances activity.</text>
</comment>
<dbReference type="Pfam" id="PF07687">
    <property type="entry name" value="M20_dimer"/>
    <property type="match status" value="1"/>
</dbReference>
<feature type="binding site" evidence="1">
    <location>
        <position position="131"/>
    </location>
    <ligand>
        <name>Mn(2+)</name>
        <dbReference type="ChEBI" id="CHEBI:29035"/>
        <label>2</label>
    </ligand>
</feature>
<dbReference type="Gene3D" id="3.30.70.360">
    <property type="match status" value="1"/>
</dbReference>
<dbReference type="AlphaFoldDB" id="A0A9D5K7S0"/>
<comment type="caution">
    <text evidence="3">The sequence shown here is derived from an EMBL/GenBank/DDBJ whole genome shotgun (WGS) entry which is preliminary data.</text>
</comment>
<dbReference type="Pfam" id="PF01546">
    <property type="entry name" value="Peptidase_M20"/>
    <property type="match status" value="1"/>
</dbReference>
<gene>
    <name evidence="3" type="ORF">GF359_01280</name>
</gene>
<evidence type="ECO:0000256" key="1">
    <source>
        <dbReference type="PIRSR" id="PIRSR005962-1"/>
    </source>
</evidence>
<dbReference type="NCBIfam" id="TIGR01891">
    <property type="entry name" value="amidohydrolases"/>
    <property type="match status" value="1"/>
</dbReference>
<dbReference type="SUPFAM" id="SSF53187">
    <property type="entry name" value="Zn-dependent exopeptidases"/>
    <property type="match status" value="1"/>
</dbReference>
<dbReference type="GO" id="GO:0016787">
    <property type="term" value="F:hydrolase activity"/>
    <property type="evidence" value="ECO:0007669"/>
    <property type="project" value="InterPro"/>
</dbReference>
<reference evidence="3" key="1">
    <citation type="submission" date="2019-11" db="EMBL/GenBank/DDBJ databases">
        <title>Microbial mats filling the niche in hypersaline microbial mats.</title>
        <authorList>
            <person name="Wong H.L."/>
            <person name="Macleod F.I."/>
            <person name="White R.A. III"/>
            <person name="Burns B.P."/>
        </authorList>
    </citation>
    <scope>NUCLEOTIDE SEQUENCE</scope>
    <source>
        <strain evidence="3">Bin_327</strain>
    </source>
</reference>
<protein>
    <submittedName>
        <fullName evidence="3">Amidohydrolase</fullName>
    </submittedName>
</protein>
<sequence>MPDKIDLVRFRRNLHSRPELSREEAETAKTVAETLEKFNPTEVITGLGGHGVAGVFDTGKQGPAIMLRADLDALPIEEENDFEYISKNPGVAHSCGHDGHMSIMVGAAEQLSKILPNLKGRIVLLFQPAEEIAFGAKAVLEDEKFKRIEPDYVFGLHNLPGFPEGSIISIKGEFASASQGLVAKFKGKTSHAGEPQHGYNPVLAMTAAIHGLMAIPSMHTPIERSALVTVIHARLGEVAFGTSPGYAEVMATFRSHRNLEMQVMEARAEELIQGIAGTYGLQSSTEWVEVFPAICNNDECVGIIEHAAIDAGAEIVHPEFPFSWTEDFSYYLQRYKGAFFGLGAGVDHPQLHNPDYDFPDRIIPKGLEVYINIVKSLLGS</sequence>
<name>A0A9D5K7S0_UNCW3</name>
<dbReference type="Proteomes" id="UP000630660">
    <property type="component" value="Unassembled WGS sequence"/>
</dbReference>
<dbReference type="SUPFAM" id="SSF55031">
    <property type="entry name" value="Bacterial exopeptidase dimerisation domain"/>
    <property type="match status" value="1"/>
</dbReference>
<keyword evidence="1" id="KW-0479">Metal-binding</keyword>
<evidence type="ECO:0000259" key="2">
    <source>
        <dbReference type="Pfam" id="PF07687"/>
    </source>
</evidence>
<feature type="binding site" evidence="1">
    <location>
        <position position="352"/>
    </location>
    <ligand>
        <name>Mn(2+)</name>
        <dbReference type="ChEBI" id="CHEBI:29035"/>
        <label>2</label>
    </ligand>
</feature>
<proteinExistence type="predicted"/>
<dbReference type="PIRSF" id="PIRSF005962">
    <property type="entry name" value="Pept_M20D_amidohydro"/>
    <property type="match status" value="1"/>
</dbReference>
<dbReference type="EMBL" id="WJKJ01000037">
    <property type="protein sequence ID" value="MBD3363827.1"/>
    <property type="molecule type" value="Genomic_DNA"/>
</dbReference>
<dbReference type="PANTHER" id="PTHR11014">
    <property type="entry name" value="PEPTIDASE M20 FAMILY MEMBER"/>
    <property type="match status" value="1"/>
</dbReference>
<organism evidence="3 4">
    <name type="scientific">candidate division WOR-3 bacterium</name>
    <dbReference type="NCBI Taxonomy" id="2052148"/>
    <lineage>
        <taxon>Bacteria</taxon>
        <taxon>Bacteria division WOR-3</taxon>
    </lineage>
</organism>
<evidence type="ECO:0000313" key="4">
    <source>
        <dbReference type="Proteomes" id="UP000630660"/>
    </source>
</evidence>
<feature type="binding site" evidence="1">
    <location>
        <position position="95"/>
    </location>
    <ligand>
        <name>Mn(2+)</name>
        <dbReference type="ChEBI" id="CHEBI:29035"/>
        <label>2</label>
    </ligand>
</feature>
<dbReference type="Gene3D" id="3.40.630.10">
    <property type="entry name" value="Zn peptidases"/>
    <property type="match status" value="1"/>
</dbReference>